<keyword evidence="2" id="KW-0808">Transferase</keyword>
<dbReference type="PANTHER" id="PTHR43777">
    <property type="entry name" value="MOLYBDENUM COFACTOR CYTIDYLYLTRANSFERASE"/>
    <property type="match status" value="1"/>
</dbReference>
<dbReference type="InterPro" id="IPR025877">
    <property type="entry name" value="MobA-like_NTP_Trfase"/>
</dbReference>
<reference evidence="2 3" key="1">
    <citation type="submission" date="2020-11" db="EMBL/GenBank/DDBJ databases">
        <title>Taxonomic evaluation of the Bacillus sporothermodurans group of bacteria based on whole genome sequences.</title>
        <authorList>
            <person name="Fiedler G."/>
            <person name="Herbstmann A.-D."/>
            <person name="Doll E."/>
            <person name="Wenning M."/>
            <person name="Brinks E."/>
            <person name="Kabisch J."/>
            <person name="Breitenwieser F."/>
            <person name="Lappann M."/>
            <person name="Boehnlein C."/>
            <person name="Franz C."/>
        </authorList>
    </citation>
    <scope>NUCLEOTIDE SEQUENCE [LARGE SCALE GENOMIC DNA]</scope>
    <source>
        <strain evidence="2 3">JCM 19841</strain>
    </source>
</reference>
<dbReference type="SUPFAM" id="SSF53448">
    <property type="entry name" value="Nucleotide-diphospho-sugar transferases"/>
    <property type="match status" value="1"/>
</dbReference>
<dbReference type="CDD" id="cd04182">
    <property type="entry name" value="GT_2_like_f"/>
    <property type="match status" value="1"/>
</dbReference>
<dbReference type="Proteomes" id="UP000595691">
    <property type="component" value="Chromosome"/>
</dbReference>
<organism evidence="2 3">
    <name type="scientific">Heyndrickxia vini</name>
    <dbReference type="NCBI Taxonomy" id="1476025"/>
    <lineage>
        <taxon>Bacteria</taxon>
        <taxon>Bacillati</taxon>
        <taxon>Bacillota</taxon>
        <taxon>Bacilli</taxon>
        <taxon>Bacillales</taxon>
        <taxon>Bacillaceae</taxon>
        <taxon>Heyndrickxia</taxon>
    </lineage>
</organism>
<evidence type="ECO:0000313" key="3">
    <source>
        <dbReference type="Proteomes" id="UP000595691"/>
    </source>
</evidence>
<dbReference type="PANTHER" id="PTHR43777:SF1">
    <property type="entry name" value="MOLYBDENUM COFACTOR CYTIDYLYLTRANSFERASE"/>
    <property type="match status" value="1"/>
</dbReference>
<dbReference type="GO" id="GO:0016740">
    <property type="term" value="F:transferase activity"/>
    <property type="evidence" value="ECO:0007669"/>
    <property type="project" value="UniProtKB-KW"/>
</dbReference>
<dbReference type="Pfam" id="PF12804">
    <property type="entry name" value="NTP_transf_3"/>
    <property type="match status" value="1"/>
</dbReference>
<keyword evidence="3" id="KW-1185">Reference proteome</keyword>
<accession>A0ABX7E3D6</accession>
<name>A0ABX7E3D6_9BACI</name>
<protein>
    <submittedName>
        <fullName evidence="2">NTP transferase domain-containing protein</fullName>
    </submittedName>
</protein>
<dbReference type="InterPro" id="IPR029044">
    <property type="entry name" value="Nucleotide-diphossugar_trans"/>
</dbReference>
<feature type="domain" description="MobA-like NTP transferase" evidence="1">
    <location>
        <begin position="4"/>
        <end position="168"/>
    </location>
</feature>
<gene>
    <name evidence="2" type="ORF">I5776_20595</name>
</gene>
<dbReference type="Gene3D" id="3.90.550.10">
    <property type="entry name" value="Spore Coat Polysaccharide Biosynthesis Protein SpsA, Chain A"/>
    <property type="match status" value="1"/>
</dbReference>
<sequence>MIVGIYLAAGQGRRMGRNKLAMSLGNEYVGSIALKIILQSRLDFTIVVTNPSDELIWLPPSVADNGRYSTFPCFDAQYGQSYSLKFGVKKAMEIGAEAIIIFLADQPFISTKLINELISHYKKGANVNVVASSFNHIPRPPVLFSEKSFAEILNLQGDQGARKLIRRKKTGEQIIIEFADCMPFIDIDNEEDFLRVRQLLDEKG</sequence>
<evidence type="ECO:0000259" key="1">
    <source>
        <dbReference type="Pfam" id="PF12804"/>
    </source>
</evidence>
<proteinExistence type="predicted"/>
<evidence type="ECO:0000313" key="2">
    <source>
        <dbReference type="EMBL" id="QQZ09327.1"/>
    </source>
</evidence>
<dbReference type="RefSeq" id="WP_202778342.1">
    <property type="nucleotide sequence ID" value="NZ_CP065425.1"/>
</dbReference>
<dbReference type="EMBL" id="CP065425">
    <property type="protein sequence ID" value="QQZ09327.1"/>
    <property type="molecule type" value="Genomic_DNA"/>
</dbReference>